<keyword evidence="3" id="KW-1185">Reference proteome</keyword>
<evidence type="ECO:0000259" key="1">
    <source>
        <dbReference type="Pfam" id="PF06114"/>
    </source>
</evidence>
<dbReference type="AlphaFoldDB" id="A0A1H8VNC6"/>
<dbReference type="InterPro" id="IPR052345">
    <property type="entry name" value="Rad_response_metalloprotease"/>
</dbReference>
<dbReference type="Proteomes" id="UP000199615">
    <property type="component" value="Unassembled WGS sequence"/>
</dbReference>
<dbReference type="InterPro" id="IPR010359">
    <property type="entry name" value="IrrE_HExxH"/>
</dbReference>
<proteinExistence type="predicted"/>
<dbReference type="Pfam" id="PF06114">
    <property type="entry name" value="Peptidase_M78"/>
    <property type="match status" value="1"/>
</dbReference>
<dbReference type="PANTHER" id="PTHR43236">
    <property type="entry name" value="ANTITOXIN HIGA1"/>
    <property type="match status" value="1"/>
</dbReference>
<gene>
    <name evidence="2" type="ORF">SAMN05444123_109100</name>
</gene>
<dbReference type="EMBL" id="FODT01000009">
    <property type="protein sequence ID" value="SEP16783.1"/>
    <property type="molecule type" value="Genomic_DNA"/>
</dbReference>
<sequence length="302" mass="34326">MSEPTRLRPLREASRITQMLDLVLGVDRFDRAPVDIINLALEYSRQIAPESPIHEVVERNLPGCVGALVYGKASPRQWAIMYHAGQSNGRRSFTVGHEFAHYLLHRQLIEQDKGLKGGIYCDENSVDRRGGAGIEQEADEFTAALLMPLHDFRRQQPAKERVDFDKLSRLAKRYGVSLTAAILRWLEYTETRAMMVVSNEGFAHWAKPSGPALKSGRFIRTKSTVYELPSQALAARRDYSDSALIGITQQAGVWFDEPVHEMCFRSDRYDQEITVLQFEADGPRFQEEEEEGDAFDHLIRNG</sequence>
<organism evidence="2 3">
    <name type="scientific">Rhodopseudomonas pseudopalustris</name>
    <dbReference type="NCBI Taxonomy" id="1513892"/>
    <lineage>
        <taxon>Bacteria</taxon>
        <taxon>Pseudomonadati</taxon>
        <taxon>Pseudomonadota</taxon>
        <taxon>Alphaproteobacteria</taxon>
        <taxon>Hyphomicrobiales</taxon>
        <taxon>Nitrobacteraceae</taxon>
        <taxon>Rhodopseudomonas</taxon>
    </lineage>
</organism>
<dbReference type="RefSeq" id="WP_011579898.1">
    <property type="nucleotide sequence ID" value="NZ_FODT01000009.1"/>
</dbReference>
<dbReference type="OrthoDB" id="9794834at2"/>
<feature type="domain" description="IrrE N-terminal-like" evidence="1">
    <location>
        <begin position="72"/>
        <end position="185"/>
    </location>
</feature>
<reference evidence="3" key="1">
    <citation type="submission" date="2016-10" db="EMBL/GenBank/DDBJ databases">
        <authorList>
            <person name="Varghese N."/>
            <person name="Submissions S."/>
        </authorList>
    </citation>
    <scope>NUCLEOTIDE SEQUENCE [LARGE SCALE GENOMIC DNA]</scope>
    <source>
        <strain evidence="3">DSM 123</strain>
    </source>
</reference>
<dbReference type="Gene3D" id="1.10.10.2910">
    <property type="match status" value="1"/>
</dbReference>
<name>A0A1H8VNC6_9BRAD</name>
<evidence type="ECO:0000313" key="3">
    <source>
        <dbReference type="Proteomes" id="UP000199615"/>
    </source>
</evidence>
<dbReference type="PANTHER" id="PTHR43236:SF2">
    <property type="entry name" value="BLL0069 PROTEIN"/>
    <property type="match status" value="1"/>
</dbReference>
<accession>A0A1H8VNC6</accession>
<protein>
    <recommendedName>
        <fullName evidence="1">IrrE N-terminal-like domain-containing protein</fullName>
    </recommendedName>
</protein>
<evidence type="ECO:0000313" key="2">
    <source>
        <dbReference type="EMBL" id="SEP16783.1"/>
    </source>
</evidence>